<keyword evidence="8" id="KW-1185">Reference proteome</keyword>
<evidence type="ECO:0000256" key="1">
    <source>
        <dbReference type="SAM" id="MobiDB-lite"/>
    </source>
</evidence>
<evidence type="ECO:0008006" key="9">
    <source>
        <dbReference type="Google" id="ProtNLM"/>
    </source>
</evidence>
<evidence type="ECO:0000313" key="7">
    <source>
        <dbReference type="EMBL" id="KAJ8343912.1"/>
    </source>
</evidence>
<keyword evidence="2" id="KW-0732">Signal</keyword>
<dbReference type="InterPro" id="IPR003516">
    <property type="entry name" value="FANCA"/>
</dbReference>
<dbReference type="InterPro" id="IPR055387">
    <property type="entry name" value="FANCA_arcN"/>
</dbReference>
<evidence type="ECO:0000259" key="5">
    <source>
        <dbReference type="Pfam" id="PF24781"/>
    </source>
</evidence>
<proteinExistence type="predicted"/>
<feature type="domain" description="Fanconi anaemia group A protein arcN subdomain" evidence="6">
    <location>
        <begin position="349"/>
        <end position="580"/>
    </location>
</feature>
<dbReference type="Pfam" id="PF24781">
    <property type="entry name" value="FANCA_helical"/>
    <property type="match status" value="1"/>
</dbReference>
<dbReference type="InterPro" id="IPR031729">
    <property type="entry name" value="Fanconi_A_N"/>
</dbReference>
<evidence type="ECO:0000259" key="6">
    <source>
        <dbReference type="Pfam" id="PF24783"/>
    </source>
</evidence>
<gene>
    <name evidence="7" type="ORF">SKAU_G00312410</name>
</gene>
<dbReference type="Pfam" id="PF24783">
    <property type="entry name" value="FANCA_arcN"/>
    <property type="match status" value="1"/>
</dbReference>
<feature type="chain" id="PRO_5040475073" description="Fanconi anemia group A protein" evidence="2">
    <location>
        <begin position="27"/>
        <end position="1155"/>
    </location>
</feature>
<feature type="domain" description="Fanconi anaemia group A protein C-terminal" evidence="3">
    <location>
        <begin position="934"/>
        <end position="1131"/>
    </location>
</feature>
<feature type="region of interest" description="Disordered" evidence="1">
    <location>
        <begin position="581"/>
        <end position="600"/>
    </location>
</feature>
<sequence length="1155" mass="129353">MQNHGCRCLTCPCAVCLSAAMCFSASSPILSHTPSTYRPRLKVSDAIAMQSAWSFAKTSRLLTLLYRKLSVLSSVDELLSHLLQVLETHEVNWQYVLSHLSTLLVYHPHTQHSLTEMLSRLLRSAFEGYDLESMITAFLLARQGALENPAIFPPYSQWFKMSFGSASGYHGNSKKSLVFLLKFLSDLVPFDPPQCLKVHLLHPPFVPTKHRVLLQEYVSLAKTRLADLQVSVEEMGLYEDVSTASVPPRCQALQDVERAVSLFERTGKISAAVMEASIFRKPYFLSRFLPALLTPRVLPEMVDTRMAFIESLKKAEKIPASLYSTYTQSCVRERQRQLEGAGVEMEDQEPQERLQSDLQELRSLLSAPGREQDFQAQLSRVSEALRVAIPDREDHSLAQPVIRLCPDTPSQSDLQNKVVSMILRNFCQCLMDASRINPPNRQGQWASQFVRMLLGHRQLLPVLLHRLWDLLRNQGASLGAAHVLGLAAFVVHLHEFQSQCPVVESCPALLPRPLPLPEALSTALRCSTHAEMSFCLRFCVAAVCYGLCRGASSERVQQHVPNSLYKKLRYLIPREVPGTRLWPGPEGEGPGPEWEGQGPMGTEREERILWKNITDPCASWKSSASVLWTYPNFHTLQTLSAYQLSFSEWLAVELRVQRSQDALSDSERQEYQQWMCQQEYLSAPLDQGGCGGDVRAACAHIFSAVLELETSVQPGQTPWCRRRDTDTCLPDILCRLQELLYELELTAAGGEGGRFLLDLIWEKCSVPSDVPTLSTDLVLQQTLHTCNRVMVALPVTALMAVRTQGGRMTLDCSTFMEHVNHRQRNVCSPAGLLPYPLTAHFYRGVLTAGKRCDWPSRVVNETLSKMHLQCPLLLVSAGCWWAWLGPVLVSLWSRLSEDPQPEELLHLADCYTWACSTVRVESRPRPSAPALLLAACLHRAGGRNHSKTLEQLGQQRQVLVYLLFLYIQDLLSALLQPQEGSVEKAQGLCLEILKQLEDCTDWLPLFQPPGAEQGSYQVVTMVTTDRHLRLMPLAFYSLIPHLDSEVLGRLARAPGFLHIALRCYSALNTLFLDGHTPAPCTAPPAAQVDPLQVMARARQVLFRIIALSPNTCVSHSLRRQLQEACGHLDPEVAAALSSHLDPTSTDHALQELDFL</sequence>
<accession>A0A9Q1ES25</accession>
<dbReference type="GO" id="GO:0043240">
    <property type="term" value="C:Fanconi anaemia nuclear complex"/>
    <property type="evidence" value="ECO:0007669"/>
    <property type="project" value="InterPro"/>
</dbReference>
<reference evidence="7" key="1">
    <citation type="journal article" date="2023" name="Science">
        <title>Genome structures resolve the early diversification of teleost fishes.</title>
        <authorList>
            <person name="Parey E."/>
            <person name="Louis A."/>
            <person name="Montfort J."/>
            <person name="Bouchez O."/>
            <person name="Roques C."/>
            <person name="Iampietro C."/>
            <person name="Lluch J."/>
            <person name="Castinel A."/>
            <person name="Donnadieu C."/>
            <person name="Desvignes T."/>
            <person name="Floi Bucao C."/>
            <person name="Jouanno E."/>
            <person name="Wen M."/>
            <person name="Mejri S."/>
            <person name="Dirks R."/>
            <person name="Jansen H."/>
            <person name="Henkel C."/>
            <person name="Chen W.J."/>
            <person name="Zahm M."/>
            <person name="Cabau C."/>
            <person name="Klopp C."/>
            <person name="Thompson A.W."/>
            <person name="Robinson-Rechavi M."/>
            <person name="Braasch I."/>
            <person name="Lecointre G."/>
            <person name="Bobe J."/>
            <person name="Postlethwait J.H."/>
            <person name="Berthelot C."/>
            <person name="Roest Crollius H."/>
            <person name="Guiguen Y."/>
        </authorList>
    </citation>
    <scope>NUCLEOTIDE SEQUENCE</scope>
    <source>
        <strain evidence="7">WJC10195</strain>
    </source>
</reference>
<dbReference type="PANTHER" id="PTHR12047:SF2">
    <property type="entry name" value="FANCONI ANEMIA GROUP A PROTEIN"/>
    <property type="match status" value="1"/>
</dbReference>
<dbReference type="PRINTS" id="PR00826">
    <property type="entry name" value="FANCONIAGENE"/>
</dbReference>
<dbReference type="InterPro" id="IPR055277">
    <property type="entry name" value="Fanconi_A_C"/>
</dbReference>
<dbReference type="Proteomes" id="UP001152622">
    <property type="component" value="Chromosome 13"/>
</dbReference>
<dbReference type="Pfam" id="PF15865">
    <property type="entry name" value="Fanconi_A_N"/>
    <property type="match status" value="1"/>
</dbReference>
<name>A0A9Q1ES25_SYNKA</name>
<dbReference type="Pfam" id="PF03511">
    <property type="entry name" value="FANCA_CTD"/>
    <property type="match status" value="1"/>
</dbReference>
<feature type="signal peptide" evidence="2">
    <location>
        <begin position="1"/>
        <end position="26"/>
    </location>
</feature>
<evidence type="ECO:0000259" key="4">
    <source>
        <dbReference type="Pfam" id="PF15865"/>
    </source>
</evidence>
<protein>
    <recommendedName>
        <fullName evidence="9">Fanconi anemia group A protein</fullName>
    </recommendedName>
</protein>
<feature type="compositionally biased region" description="Low complexity" evidence="1">
    <location>
        <begin position="591"/>
        <end position="600"/>
    </location>
</feature>
<dbReference type="GO" id="GO:0036297">
    <property type="term" value="P:interstrand cross-link repair"/>
    <property type="evidence" value="ECO:0007669"/>
    <property type="project" value="InterPro"/>
</dbReference>
<dbReference type="OrthoDB" id="2287188at2759"/>
<feature type="domain" description="Fanconi anaemia group A protein helical" evidence="5">
    <location>
        <begin position="250"/>
        <end position="330"/>
    </location>
</feature>
<evidence type="ECO:0000256" key="2">
    <source>
        <dbReference type="SAM" id="SignalP"/>
    </source>
</evidence>
<dbReference type="InterPro" id="IPR055386">
    <property type="entry name" value="FANCA_helical"/>
</dbReference>
<feature type="domain" description="Fanconi anaemia group A protein N-terminal" evidence="4">
    <location>
        <begin position="36"/>
        <end position="231"/>
    </location>
</feature>
<organism evidence="7 8">
    <name type="scientific">Synaphobranchus kaupii</name>
    <name type="common">Kaup's arrowtooth eel</name>
    <dbReference type="NCBI Taxonomy" id="118154"/>
    <lineage>
        <taxon>Eukaryota</taxon>
        <taxon>Metazoa</taxon>
        <taxon>Chordata</taxon>
        <taxon>Craniata</taxon>
        <taxon>Vertebrata</taxon>
        <taxon>Euteleostomi</taxon>
        <taxon>Actinopterygii</taxon>
        <taxon>Neopterygii</taxon>
        <taxon>Teleostei</taxon>
        <taxon>Anguilliformes</taxon>
        <taxon>Synaphobranchidae</taxon>
        <taxon>Synaphobranchus</taxon>
    </lineage>
</organism>
<evidence type="ECO:0000313" key="8">
    <source>
        <dbReference type="Proteomes" id="UP001152622"/>
    </source>
</evidence>
<dbReference type="EMBL" id="JAINUF010000013">
    <property type="protein sequence ID" value="KAJ8343912.1"/>
    <property type="molecule type" value="Genomic_DNA"/>
</dbReference>
<evidence type="ECO:0000259" key="3">
    <source>
        <dbReference type="Pfam" id="PF03511"/>
    </source>
</evidence>
<dbReference type="AlphaFoldDB" id="A0A9Q1ES25"/>
<dbReference type="PANTHER" id="PTHR12047">
    <property type="entry name" value="FANCONI ANEMIA GROUP A PROTEIN"/>
    <property type="match status" value="1"/>
</dbReference>
<comment type="caution">
    <text evidence="7">The sequence shown here is derived from an EMBL/GenBank/DDBJ whole genome shotgun (WGS) entry which is preliminary data.</text>
</comment>